<organism evidence="3 4">
    <name type="scientific">Nadsonia fulvescens var. elongata DSM 6958</name>
    <dbReference type="NCBI Taxonomy" id="857566"/>
    <lineage>
        <taxon>Eukaryota</taxon>
        <taxon>Fungi</taxon>
        <taxon>Dikarya</taxon>
        <taxon>Ascomycota</taxon>
        <taxon>Saccharomycotina</taxon>
        <taxon>Dipodascomycetes</taxon>
        <taxon>Dipodascales</taxon>
        <taxon>Dipodascales incertae sedis</taxon>
        <taxon>Nadsonia</taxon>
    </lineage>
</organism>
<evidence type="ECO:0000256" key="1">
    <source>
        <dbReference type="SAM" id="Coils"/>
    </source>
</evidence>
<evidence type="ECO:0000313" key="4">
    <source>
        <dbReference type="Proteomes" id="UP000095009"/>
    </source>
</evidence>
<name>A0A1E3PI71_9ASCO</name>
<feature type="compositionally biased region" description="Low complexity" evidence="2">
    <location>
        <begin position="243"/>
        <end position="254"/>
    </location>
</feature>
<accession>A0A1E3PI71</accession>
<feature type="coiled-coil region" evidence="1">
    <location>
        <begin position="22"/>
        <end position="108"/>
    </location>
</feature>
<evidence type="ECO:0000313" key="3">
    <source>
        <dbReference type="EMBL" id="ODQ65058.1"/>
    </source>
</evidence>
<sequence>MIAENFALKKEVGTLMVEVSFLKTSQKDYKKVLEDKLKLEQQLQTSKLQSELAKSSEAFKTNSKEAEKKLRQELSESRALLKKQTALADKLQREVDKLNSKLLTQKSVFEGKIDILQNKLKTAKEVKKIVAAIKPNAKNVMSVVPDSFNSPIRASQPVSAANPSSASGLFSMTPFLSKITPRLPTKSPNDSGPSFASPTASTTMKARKISPPVRSLSPSRRSTNIGLNSSPIRLDQLRGSLASSTPISTNSNSSFEPQKAAHMLSLGLKSPTRSMSLQPLTQSK</sequence>
<dbReference type="EMBL" id="KV454410">
    <property type="protein sequence ID" value="ODQ65058.1"/>
    <property type="molecule type" value="Genomic_DNA"/>
</dbReference>
<dbReference type="Proteomes" id="UP000095009">
    <property type="component" value="Unassembled WGS sequence"/>
</dbReference>
<gene>
    <name evidence="3" type="ORF">NADFUDRAFT_83156</name>
</gene>
<keyword evidence="1" id="KW-0175">Coiled coil</keyword>
<feature type="compositionally biased region" description="Polar residues" evidence="2">
    <location>
        <begin position="271"/>
        <end position="284"/>
    </location>
</feature>
<protein>
    <submittedName>
        <fullName evidence="3">Uncharacterized protein</fullName>
    </submittedName>
</protein>
<feature type="non-terminal residue" evidence="3">
    <location>
        <position position="284"/>
    </location>
</feature>
<evidence type="ECO:0000256" key="2">
    <source>
        <dbReference type="SAM" id="MobiDB-lite"/>
    </source>
</evidence>
<feature type="region of interest" description="Disordered" evidence="2">
    <location>
        <begin position="180"/>
        <end position="284"/>
    </location>
</feature>
<dbReference type="STRING" id="857566.A0A1E3PI71"/>
<keyword evidence="4" id="KW-1185">Reference proteome</keyword>
<proteinExistence type="predicted"/>
<dbReference type="AlphaFoldDB" id="A0A1E3PI71"/>
<feature type="compositionally biased region" description="Polar residues" evidence="2">
    <location>
        <begin position="186"/>
        <end position="204"/>
    </location>
</feature>
<feature type="compositionally biased region" description="Low complexity" evidence="2">
    <location>
        <begin position="210"/>
        <end position="222"/>
    </location>
</feature>
<reference evidence="3 4" key="1">
    <citation type="journal article" date="2016" name="Proc. Natl. Acad. Sci. U.S.A.">
        <title>Comparative genomics of biotechnologically important yeasts.</title>
        <authorList>
            <person name="Riley R."/>
            <person name="Haridas S."/>
            <person name="Wolfe K.H."/>
            <person name="Lopes M.R."/>
            <person name="Hittinger C.T."/>
            <person name="Goeker M."/>
            <person name="Salamov A.A."/>
            <person name="Wisecaver J.H."/>
            <person name="Long T.M."/>
            <person name="Calvey C.H."/>
            <person name="Aerts A.L."/>
            <person name="Barry K.W."/>
            <person name="Choi C."/>
            <person name="Clum A."/>
            <person name="Coughlan A.Y."/>
            <person name="Deshpande S."/>
            <person name="Douglass A.P."/>
            <person name="Hanson S.J."/>
            <person name="Klenk H.-P."/>
            <person name="LaButti K.M."/>
            <person name="Lapidus A."/>
            <person name="Lindquist E.A."/>
            <person name="Lipzen A.M."/>
            <person name="Meier-Kolthoff J.P."/>
            <person name="Ohm R.A."/>
            <person name="Otillar R.P."/>
            <person name="Pangilinan J.L."/>
            <person name="Peng Y."/>
            <person name="Rokas A."/>
            <person name="Rosa C.A."/>
            <person name="Scheuner C."/>
            <person name="Sibirny A.A."/>
            <person name="Slot J.C."/>
            <person name="Stielow J.B."/>
            <person name="Sun H."/>
            <person name="Kurtzman C.P."/>
            <person name="Blackwell M."/>
            <person name="Grigoriev I.V."/>
            <person name="Jeffries T.W."/>
        </authorList>
    </citation>
    <scope>NUCLEOTIDE SEQUENCE [LARGE SCALE GENOMIC DNA]</scope>
    <source>
        <strain evidence="3 4">DSM 6958</strain>
    </source>
</reference>